<gene>
    <name evidence="9" type="ORF">BCR44DRAFT_1443590</name>
</gene>
<evidence type="ECO:0000256" key="2">
    <source>
        <dbReference type="ARBA" id="ARBA00004496"/>
    </source>
</evidence>
<dbReference type="InterPro" id="IPR033744">
    <property type="entry name" value="RRM_RBM8"/>
</dbReference>
<dbReference type="GO" id="GO:0003729">
    <property type="term" value="F:mRNA binding"/>
    <property type="evidence" value="ECO:0007669"/>
    <property type="project" value="InterPro"/>
</dbReference>
<dbReference type="AlphaFoldDB" id="A0A1Y2HBB0"/>
<accession>A0A1Y2HBB0</accession>
<keyword evidence="3" id="KW-0963">Cytoplasm</keyword>
<dbReference type="Gene3D" id="3.30.70.330">
    <property type="match status" value="1"/>
</dbReference>
<comment type="subcellular location">
    <subcellularLocation>
        <location evidence="2">Cytoplasm</location>
    </subcellularLocation>
    <subcellularLocation>
        <location evidence="1">Nucleus</location>
    </subcellularLocation>
</comment>
<dbReference type="SUPFAM" id="SSF54928">
    <property type="entry name" value="RNA-binding domain, RBD"/>
    <property type="match status" value="1"/>
</dbReference>
<organism evidence="9 10">
    <name type="scientific">Catenaria anguillulae PL171</name>
    <dbReference type="NCBI Taxonomy" id="765915"/>
    <lineage>
        <taxon>Eukaryota</taxon>
        <taxon>Fungi</taxon>
        <taxon>Fungi incertae sedis</taxon>
        <taxon>Blastocladiomycota</taxon>
        <taxon>Blastocladiomycetes</taxon>
        <taxon>Blastocladiales</taxon>
        <taxon>Catenariaceae</taxon>
        <taxon>Catenaria</taxon>
    </lineage>
</organism>
<dbReference type="InterPro" id="IPR035979">
    <property type="entry name" value="RBD_domain_sf"/>
</dbReference>
<comment type="caution">
    <text evidence="9">The sequence shown here is derived from an EMBL/GenBank/DDBJ whole genome shotgun (WGS) entry which is preliminary data.</text>
</comment>
<dbReference type="PRINTS" id="PR01738">
    <property type="entry name" value="RNABINDINGM8"/>
</dbReference>
<dbReference type="InterPro" id="IPR012677">
    <property type="entry name" value="Nucleotide-bd_a/b_plait_sf"/>
</dbReference>
<evidence type="ECO:0000256" key="1">
    <source>
        <dbReference type="ARBA" id="ARBA00004123"/>
    </source>
</evidence>
<evidence type="ECO:0000313" key="10">
    <source>
        <dbReference type="Proteomes" id="UP000193411"/>
    </source>
</evidence>
<keyword evidence="5" id="KW-0539">Nucleus</keyword>
<evidence type="ECO:0000256" key="4">
    <source>
        <dbReference type="ARBA" id="ARBA00022884"/>
    </source>
</evidence>
<sequence length="154" mass="17134">MSKQIQFIDRDADRNAMDLDLGNRTRRGRGFNSGRDPRESVEYETYDQSDVNTGRAQKSVQGYVIIATNIHPEASEEDVLDAFADFGPVSNIHLNLDRRSGFVKGYALVEYAQFAHAKKAVAQMNGTELLEQIISVDFAFSKSSVKGLDRVAAD</sequence>
<evidence type="ECO:0000259" key="8">
    <source>
        <dbReference type="PROSITE" id="PS50102"/>
    </source>
</evidence>
<evidence type="ECO:0000256" key="6">
    <source>
        <dbReference type="PROSITE-ProRule" id="PRU00176"/>
    </source>
</evidence>
<dbReference type="CDD" id="cd12324">
    <property type="entry name" value="RRM_RBM8"/>
    <property type="match status" value="1"/>
</dbReference>
<dbReference type="EMBL" id="MCFL01000071">
    <property type="protein sequence ID" value="ORZ30973.1"/>
    <property type="molecule type" value="Genomic_DNA"/>
</dbReference>
<dbReference type="GO" id="GO:0005737">
    <property type="term" value="C:cytoplasm"/>
    <property type="evidence" value="ECO:0007669"/>
    <property type="project" value="UniProtKB-SubCell"/>
</dbReference>
<dbReference type="Pfam" id="PF00076">
    <property type="entry name" value="RRM_1"/>
    <property type="match status" value="1"/>
</dbReference>
<dbReference type="PROSITE" id="PS50102">
    <property type="entry name" value="RRM"/>
    <property type="match status" value="1"/>
</dbReference>
<evidence type="ECO:0000313" key="9">
    <source>
        <dbReference type="EMBL" id="ORZ30973.1"/>
    </source>
</evidence>
<reference evidence="9 10" key="1">
    <citation type="submission" date="2016-07" db="EMBL/GenBank/DDBJ databases">
        <title>Pervasive Adenine N6-methylation of Active Genes in Fungi.</title>
        <authorList>
            <consortium name="DOE Joint Genome Institute"/>
            <person name="Mondo S.J."/>
            <person name="Dannebaum R.O."/>
            <person name="Kuo R.C."/>
            <person name="Labutti K."/>
            <person name="Haridas S."/>
            <person name="Kuo A."/>
            <person name="Salamov A."/>
            <person name="Ahrendt S.R."/>
            <person name="Lipzen A."/>
            <person name="Sullivan W."/>
            <person name="Andreopoulos W.B."/>
            <person name="Clum A."/>
            <person name="Lindquist E."/>
            <person name="Daum C."/>
            <person name="Ramamoorthy G.K."/>
            <person name="Gryganskyi A."/>
            <person name="Culley D."/>
            <person name="Magnuson J.K."/>
            <person name="James T.Y."/>
            <person name="O'Malley M.A."/>
            <person name="Stajich J.E."/>
            <person name="Spatafora J.W."/>
            <person name="Visel A."/>
            <person name="Grigoriev I.V."/>
        </authorList>
    </citation>
    <scope>NUCLEOTIDE SEQUENCE [LARGE SCALE GENOMIC DNA]</scope>
    <source>
        <strain evidence="9 10">PL171</strain>
    </source>
</reference>
<dbReference type="Proteomes" id="UP000193411">
    <property type="component" value="Unassembled WGS sequence"/>
</dbReference>
<dbReference type="GO" id="GO:0005634">
    <property type="term" value="C:nucleus"/>
    <property type="evidence" value="ECO:0007669"/>
    <property type="project" value="UniProtKB-SubCell"/>
</dbReference>
<proteinExistence type="predicted"/>
<dbReference type="OrthoDB" id="15688at2759"/>
<keyword evidence="4 6" id="KW-0694">RNA-binding</keyword>
<dbReference type="STRING" id="765915.A0A1Y2HBB0"/>
<evidence type="ECO:0000256" key="7">
    <source>
        <dbReference type="SAM" id="MobiDB-lite"/>
    </source>
</evidence>
<dbReference type="GO" id="GO:0006396">
    <property type="term" value="P:RNA processing"/>
    <property type="evidence" value="ECO:0007669"/>
    <property type="project" value="InterPro"/>
</dbReference>
<feature type="region of interest" description="Disordered" evidence="7">
    <location>
        <begin position="19"/>
        <end position="44"/>
    </location>
</feature>
<dbReference type="PANTHER" id="PTHR45894">
    <property type="entry name" value="RNA-BINDING PROTEIN 8A"/>
    <property type="match status" value="1"/>
</dbReference>
<name>A0A1Y2HBB0_9FUNG</name>
<dbReference type="SMART" id="SM00360">
    <property type="entry name" value="RRM"/>
    <property type="match status" value="1"/>
</dbReference>
<protein>
    <recommendedName>
        <fullName evidence="8">RRM domain-containing protein</fullName>
    </recommendedName>
</protein>
<evidence type="ECO:0000256" key="3">
    <source>
        <dbReference type="ARBA" id="ARBA00022490"/>
    </source>
</evidence>
<evidence type="ECO:0000256" key="5">
    <source>
        <dbReference type="ARBA" id="ARBA00023242"/>
    </source>
</evidence>
<dbReference type="InterPro" id="IPR000504">
    <property type="entry name" value="RRM_dom"/>
</dbReference>
<dbReference type="InterPro" id="IPR008111">
    <property type="entry name" value="RNA-bd_8"/>
</dbReference>
<feature type="domain" description="RRM" evidence="8">
    <location>
        <begin position="63"/>
        <end position="141"/>
    </location>
</feature>
<keyword evidence="10" id="KW-1185">Reference proteome</keyword>